<dbReference type="InterPro" id="IPR002190">
    <property type="entry name" value="MHD_dom"/>
</dbReference>
<reference evidence="4" key="1">
    <citation type="journal article" date="2012" name="Proc. Natl. Acad. Sci. U.S.A.">
        <title>Genome sequence of the button mushroom Agaricus bisporus reveals mechanisms governing adaptation to a humic-rich ecological niche.</title>
        <authorList>
            <person name="Morin E."/>
            <person name="Kohler A."/>
            <person name="Baker A.R."/>
            <person name="Foulongne-Oriol M."/>
            <person name="Lombard V."/>
            <person name="Nagy L.G."/>
            <person name="Ohm R.A."/>
            <person name="Patyshakuliyeva A."/>
            <person name="Brun A."/>
            <person name="Aerts A.L."/>
            <person name="Bailey A.M."/>
            <person name="Billette C."/>
            <person name="Coutinho P.M."/>
            <person name="Deakin G."/>
            <person name="Doddapaneni H."/>
            <person name="Floudas D."/>
            <person name="Grimwood J."/>
            <person name="Hilden K."/>
            <person name="Kuees U."/>
            <person name="LaButti K.M."/>
            <person name="Lapidus A."/>
            <person name="Lindquist E.A."/>
            <person name="Lucas S.M."/>
            <person name="Murat C."/>
            <person name="Riley R.W."/>
            <person name="Salamov A.A."/>
            <person name="Schmutz J."/>
            <person name="Subramanian V."/>
            <person name="Woesten H.A.B."/>
            <person name="Xu J."/>
            <person name="Eastwood D.C."/>
            <person name="Foster G.D."/>
            <person name="Sonnenberg A.S."/>
            <person name="Cullen D."/>
            <person name="de Vries R.P."/>
            <person name="Lundell T."/>
            <person name="Hibbett D.S."/>
            <person name="Henrissat B."/>
            <person name="Burton K.S."/>
            <person name="Kerrigan R.W."/>
            <person name="Challen M.P."/>
            <person name="Grigoriev I.V."/>
            <person name="Martin F."/>
        </authorList>
    </citation>
    <scope>NUCLEOTIDE SEQUENCE [LARGE SCALE GENOMIC DNA]</scope>
    <source>
        <strain evidence="4">JB137-S8 / ATCC MYA-4627 / FGSC 10392</strain>
    </source>
</reference>
<evidence type="ECO:0000313" key="3">
    <source>
        <dbReference type="EMBL" id="EKM76387.1"/>
    </source>
</evidence>
<dbReference type="SMART" id="SM01373">
    <property type="entry name" value="MAGE"/>
    <property type="match status" value="1"/>
</dbReference>
<evidence type="ECO:0000259" key="2">
    <source>
        <dbReference type="PROSITE" id="PS50838"/>
    </source>
</evidence>
<dbReference type="PROSITE" id="PS50838">
    <property type="entry name" value="MAGE"/>
    <property type="match status" value="1"/>
</dbReference>
<evidence type="ECO:0000256" key="1">
    <source>
        <dbReference type="SAM" id="MobiDB-lite"/>
    </source>
</evidence>
<dbReference type="OrthoDB" id="205198at2759"/>
<feature type="compositionally biased region" description="Acidic residues" evidence="1">
    <location>
        <begin position="38"/>
        <end position="49"/>
    </location>
</feature>
<dbReference type="InterPro" id="IPR041898">
    <property type="entry name" value="MAGE_WH1"/>
</dbReference>
<gene>
    <name evidence="3" type="ORF">AGABI1DRAFT_122745</name>
</gene>
<dbReference type="InterPro" id="IPR037445">
    <property type="entry name" value="MAGE"/>
</dbReference>
<dbReference type="eggNOG" id="ENOG502S6JM">
    <property type="taxonomic scope" value="Eukaryota"/>
</dbReference>
<protein>
    <recommendedName>
        <fullName evidence="2">MAGE domain-containing protein</fullName>
    </recommendedName>
</protein>
<dbReference type="InterPro" id="IPR041899">
    <property type="entry name" value="MAGE_WH2"/>
</dbReference>
<dbReference type="STRING" id="597362.K5X0H4"/>
<feature type="region of interest" description="Disordered" evidence="1">
    <location>
        <begin position="134"/>
        <end position="174"/>
    </location>
</feature>
<dbReference type="OMA" id="VWEWRWG"/>
<keyword evidence="4" id="KW-1185">Reference proteome</keyword>
<organism evidence="3 4">
    <name type="scientific">Agaricus bisporus var. burnettii (strain JB137-S8 / ATCC MYA-4627 / FGSC 10392)</name>
    <name type="common">White button mushroom</name>
    <dbReference type="NCBI Taxonomy" id="597362"/>
    <lineage>
        <taxon>Eukaryota</taxon>
        <taxon>Fungi</taxon>
        <taxon>Dikarya</taxon>
        <taxon>Basidiomycota</taxon>
        <taxon>Agaricomycotina</taxon>
        <taxon>Agaricomycetes</taxon>
        <taxon>Agaricomycetidae</taxon>
        <taxon>Agaricales</taxon>
        <taxon>Agaricineae</taxon>
        <taxon>Agaricaceae</taxon>
        <taxon>Agaricus</taxon>
    </lineage>
</organism>
<dbReference type="AlphaFoldDB" id="K5X0H4"/>
<dbReference type="RefSeq" id="XP_007333101.1">
    <property type="nucleotide sequence ID" value="XM_007333039.1"/>
</dbReference>
<sequence>MTRAARRQASQSQRPANGRSQRDGPARSQATRRARVESDDEVDENEMDVDAEHSEAENAEGEGGAADIRLKAADLVRLALFHEARRMPLRREDINKKVLPNSTRIFRAVFDRAQSILNETFGLQLQELPSKAGLDQEAAAASAEKKGKKSTSGTQDPQGEDELEEARKATMGKRRATAVGSKTYILRSTLDARLIEIANKTDASIVEEEALLNFATGDLFGGDGNSGAGAAIFLDDDDEWDDGAELHPRTYGSIFSWGQNDQLGALGVLYVILALILVNGKVVQERALRGQLKELGLPSTAGRSPILFTTIATHRAMKVDDYLSLLLRQGYLDRQIVGEVSGAGRKRARGKVGGDAHNDMGMQAGDMYEWRWGARAFCEVGETDIAKFVAEFMVNYNTGGKAGDEDEDDEGTEGRKKTKVEKMYMGVRKAAGGSLAAIRDWNN</sequence>
<dbReference type="InParanoid" id="K5X0H4"/>
<dbReference type="EMBL" id="JH971403">
    <property type="protein sequence ID" value="EKM76387.1"/>
    <property type="molecule type" value="Genomic_DNA"/>
</dbReference>
<dbReference type="Proteomes" id="UP000008493">
    <property type="component" value="Unassembled WGS sequence"/>
</dbReference>
<dbReference type="GO" id="GO:0005634">
    <property type="term" value="C:nucleus"/>
    <property type="evidence" value="ECO:0007669"/>
    <property type="project" value="TreeGrafter"/>
</dbReference>
<proteinExistence type="predicted"/>
<dbReference type="GeneID" id="18825928"/>
<dbReference type="PANTHER" id="PTHR11736">
    <property type="entry name" value="MELANOMA-ASSOCIATED ANTIGEN MAGE ANTIGEN"/>
    <property type="match status" value="1"/>
</dbReference>
<dbReference type="Gene3D" id="1.10.10.1210">
    <property type="entry name" value="MAGE homology domain, winged helix WH2 motif"/>
    <property type="match status" value="1"/>
</dbReference>
<feature type="domain" description="MAGE" evidence="2">
    <location>
        <begin position="68"/>
        <end position="128"/>
    </location>
</feature>
<evidence type="ECO:0000313" key="4">
    <source>
        <dbReference type="Proteomes" id="UP000008493"/>
    </source>
</evidence>
<accession>K5X0H4</accession>
<dbReference type="HOGENOM" id="CLU_027982_0_1_1"/>
<dbReference type="PANTHER" id="PTHR11736:SF14">
    <property type="entry name" value="NSE3 HOMOLOG, SMC5-SMC6 COMPLEX COMPONENT"/>
    <property type="match status" value="1"/>
</dbReference>
<name>K5X0H4_AGABU</name>
<dbReference type="Pfam" id="PF01454">
    <property type="entry name" value="MAGE"/>
    <property type="match status" value="1"/>
</dbReference>
<dbReference type="Gene3D" id="1.10.10.1200">
    <property type="entry name" value="MAGE homology domain, winged helix WH1 motif"/>
    <property type="match status" value="1"/>
</dbReference>
<dbReference type="GO" id="GO:0006281">
    <property type="term" value="P:DNA repair"/>
    <property type="evidence" value="ECO:0007669"/>
    <property type="project" value="TreeGrafter"/>
</dbReference>
<dbReference type="KEGG" id="abp:AGABI1DRAFT122745"/>
<feature type="region of interest" description="Disordered" evidence="1">
    <location>
        <begin position="1"/>
        <end position="65"/>
    </location>
</feature>